<sequence length="48" mass="5432">MATSAGDKHLACPLATKHIIYFTTSTRQKADIGTICHYVLFHNDRKKQ</sequence>
<dbReference type="AlphaFoldDB" id="A0A166ZRW2"/>
<organism evidence="1 2">
    <name type="scientific">Pseudoalteromonas luteoviolacea H33</name>
    <dbReference type="NCBI Taxonomy" id="1365251"/>
    <lineage>
        <taxon>Bacteria</taxon>
        <taxon>Pseudomonadati</taxon>
        <taxon>Pseudomonadota</taxon>
        <taxon>Gammaproteobacteria</taxon>
        <taxon>Alteromonadales</taxon>
        <taxon>Pseudoalteromonadaceae</taxon>
        <taxon>Pseudoalteromonas</taxon>
    </lineage>
</organism>
<evidence type="ECO:0000313" key="2">
    <source>
        <dbReference type="Proteomes" id="UP000076503"/>
    </source>
</evidence>
<dbReference type="PATRIC" id="fig|1365251.3.peg.5376"/>
<accession>A0A166ZRW2</accession>
<name>A0A166ZRW2_9GAMM</name>
<proteinExistence type="predicted"/>
<evidence type="ECO:0000313" key="1">
    <source>
        <dbReference type="EMBL" id="KZN44596.1"/>
    </source>
</evidence>
<dbReference type="Proteomes" id="UP000076503">
    <property type="component" value="Unassembled WGS sequence"/>
</dbReference>
<protein>
    <submittedName>
        <fullName evidence="1">Uncharacterized protein</fullName>
    </submittedName>
</protein>
<comment type="caution">
    <text evidence="1">The sequence shown here is derived from an EMBL/GenBank/DDBJ whole genome shotgun (WGS) entry which is preliminary data.</text>
</comment>
<gene>
    <name evidence="1" type="ORF">N476_06240</name>
</gene>
<dbReference type="EMBL" id="AUXZ01000141">
    <property type="protein sequence ID" value="KZN44596.1"/>
    <property type="molecule type" value="Genomic_DNA"/>
</dbReference>
<reference evidence="1 2" key="1">
    <citation type="submission" date="2013-07" db="EMBL/GenBank/DDBJ databases">
        <title>Comparative Genomic and Metabolomic Analysis of Twelve Strains of Pseudoalteromonas luteoviolacea.</title>
        <authorList>
            <person name="Vynne N.G."/>
            <person name="Mansson M."/>
            <person name="Gram L."/>
        </authorList>
    </citation>
    <scope>NUCLEOTIDE SEQUENCE [LARGE SCALE GENOMIC DNA]</scope>
    <source>
        <strain evidence="1 2">H33</strain>
    </source>
</reference>